<feature type="transmembrane region" description="Helical" evidence="1">
    <location>
        <begin position="7"/>
        <end position="26"/>
    </location>
</feature>
<dbReference type="InterPro" id="IPR010559">
    <property type="entry name" value="Sig_transdc_His_kin_internal"/>
</dbReference>
<dbReference type="AlphaFoldDB" id="A0A1H7PSN5"/>
<proteinExistence type="predicted"/>
<dbReference type="GO" id="GO:0016020">
    <property type="term" value="C:membrane"/>
    <property type="evidence" value="ECO:0007669"/>
    <property type="project" value="InterPro"/>
</dbReference>
<reference evidence="3 4" key="1">
    <citation type="submission" date="2016-10" db="EMBL/GenBank/DDBJ databases">
        <authorList>
            <person name="de Groot N.N."/>
        </authorList>
    </citation>
    <scope>NUCLEOTIDE SEQUENCE [LARGE SCALE GENOMIC DNA]</scope>
    <source>
        <strain evidence="3 4">DSM 25232</strain>
    </source>
</reference>
<evidence type="ECO:0000313" key="3">
    <source>
        <dbReference type="EMBL" id="SEL38265.1"/>
    </source>
</evidence>
<feature type="transmembrane region" description="Helical" evidence="1">
    <location>
        <begin position="38"/>
        <end position="54"/>
    </location>
</feature>
<feature type="transmembrane region" description="Helical" evidence="1">
    <location>
        <begin position="114"/>
        <end position="137"/>
    </location>
</feature>
<feature type="domain" description="Signal transduction histidine kinase internal region" evidence="2">
    <location>
        <begin position="160"/>
        <end position="238"/>
    </location>
</feature>
<evidence type="ECO:0000256" key="1">
    <source>
        <dbReference type="SAM" id="Phobius"/>
    </source>
</evidence>
<dbReference type="EMBL" id="FOAB01000004">
    <property type="protein sequence ID" value="SEL38265.1"/>
    <property type="molecule type" value="Genomic_DNA"/>
</dbReference>
<dbReference type="Pfam" id="PF06580">
    <property type="entry name" value="His_kinase"/>
    <property type="match status" value="1"/>
</dbReference>
<organism evidence="3 4">
    <name type="scientific">Aquimarina amphilecti</name>
    <dbReference type="NCBI Taxonomy" id="1038014"/>
    <lineage>
        <taxon>Bacteria</taxon>
        <taxon>Pseudomonadati</taxon>
        <taxon>Bacteroidota</taxon>
        <taxon>Flavobacteriia</taxon>
        <taxon>Flavobacteriales</taxon>
        <taxon>Flavobacteriaceae</taxon>
        <taxon>Aquimarina</taxon>
    </lineage>
</organism>
<evidence type="ECO:0000259" key="2">
    <source>
        <dbReference type="Pfam" id="PF06580"/>
    </source>
</evidence>
<keyword evidence="1" id="KW-0472">Membrane</keyword>
<accession>A0A1H7PSN5</accession>
<dbReference type="GO" id="GO:0000155">
    <property type="term" value="F:phosphorelay sensor kinase activity"/>
    <property type="evidence" value="ECO:0007669"/>
    <property type="project" value="InterPro"/>
</dbReference>
<dbReference type="PANTHER" id="PTHR34220">
    <property type="entry name" value="SENSOR HISTIDINE KINASE YPDA"/>
    <property type="match status" value="1"/>
</dbReference>
<keyword evidence="1" id="KW-1133">Transmembrane helix</keyword>
<evidence type="ECO:0000313" key="4">
    <source>
        <dbReference type="Proteomes" id="UP000198521"/>
    </source>
</evidence>
<keyword evidence="1" id="KW-0812">Transmembrane</keyword>
<dbReference type="InterPro" id="IPR050640">
    <property type="entry name" value="Bact_2-comp_sensor_kinase"/>
</dbReference>
<keyword evidence="3" id="KW-0808">Transferase</keyword>
<dbReference type="OrthoDB" id="9809908at2"/>
<name>A0A1H7PSN5_AQUAM</name>
<protein>
    <submittedName>
        <fullName evidence="3">Histidine kinase</fullName>
    </submittedName>
</protein>
<feature type="transmembrane region" description="Helical" evidence="1">
    <location>
        <begin position="75"/>
        <end position="94"/>
    </location>
</feature>
<dbReference type="STRING" id="1038014.SAMN04487910_2296"/>
<keyword evidence="3" id="KW-0418">Kinase</keyword>
<gene>
    <name evidence="3" type="ORF">SAMN04487910_2296</name>
</gene>
<dbReference type="Proteomes" id="UP000198521">
    <property type="component" value="Unassembled WGS sequence"/>
</dbReference>
<dbReference type="PANTHER" id="PTHR34220:SF7">
    <property type="entry name" value="SENSOR HISTIDINE KINASE YPDA"/>
    <property type="match status" value="1"/>
</dbReference>
<keyword evidence="4" id="KW-1185">Reference proteome</keyword>
<dbReference type="RefSeq" id="WP_091408406.1">
    <property type="nucleotide sequence ID" value="NZ_FOAB01000004.1"/>
</dbReference>
<sequence>MKTNRIYFYLFIILLFNAFHLISEIYTADLKEGLSETIILLPVSFIYTLFIFWSRVYLKNKLIPKIINIENRSQFLSVWTTVIIIKTVTLTFIWQTVAYTFENDKEIERSFFDLVFWLVLLINFAVIAFVYFIEIFLESQQEKQDIKIKLTQYQNEKSVAQYLALKKQLNPHFLFNSFNSLSGLISIDTKKAEHFLQELSNIYRYNLTQSEEVVVPLKKELELINSYMSLQKIRFGESIIFQNDIEESKLHLLLPPMTLELLFENAIKHNSVDIIKPLKITISVDNLSLKVVNNFQPKNNDYEKSLGIGQKNLVNQYKMLHSEIPVFNIFNNNYIASIPLIQPEI</sequence>